<dbReference type="PANTHER" id="PTHR44591:SF3">
    <property type="entry name" value="RESPONSE REGULATORY DOMAIN-CONTAINING PROTEIN"/>
    <property type="match status" value="1"/>
</dbReference>
<dbReference type="InterPro" id="IPR016193">
    <property type="entry name" value="Cytidine_deaminase-like"/>
</dbReference>
<dbReference type="PANTHER" id="PTHR44591">
    <property type="entry name" value="STRESS RESPONSE REGULATOR PROTEIN 1"/>
    <property type="match status" value="1"/>
</dbReference>
<dbReference type="SUPFAM" id="SSF53927">
    <property type="entry name" value="Cytidine deaminase-like"/>
    <property type="match status" value="1"/>
</dbReference>
<dbReference type="CDD" id="cd01285">
    <property type="entry name" value="nucleoside_deaminase"/>
    <property type="match status" value="1"/>
</dbReference>
<dbReference type="PROSITE" id="PS51747">
    <property type="entry name" value="CYT_DCMP_DEAMINASES_2"/>
    <property type="match status" value="1"/>
</dbReference>
<dbReference type="Pfam" id="PF00383">
    <property type="entry name" value="dCMP_cyt_deam_1"/>
    <property type="match status" value="1"/>
</dbReference>
<feature type="domain" description="Response regulatory" evidence="3">
    <location>
        <begin position="9"/>
        <end position="123"/>
    </location>
</feature>
<protein>
    <submittedName>
        <fullName evidence="5">Response regulator</fullName>
    </submittedName>
</protein>
<dbReference type="EMBL" id="CP002382">
    <property type="protein sequence ID" value="AEP10637.1"/>
    <property type="molecule type" value="Genomic_DNA"/>
</dbReference>
<reference evidence="5 6" key="1">
    <citation type="journal article" date="2011" name="BMC Genomics">
        <title>Genomic insights into an obligate epibiotic bacterial predator: Micavibrio aeruginosavorus ARL-13.</title>
        <authorList>
            <person name="Wang Z."/>
            <person name="Kadouri D."/>
            <person name="Wu M."/>
        </authorList>
    </citation>
    <scope>NUCLEOTIDE SEQUENCE [LARGE SCALE GENOMIC DNA]</scope>
    <source>
        <strain evidence="5 6">ARL-13</strain>
    </source>
</reference>
<evidence type="ECO:0000256" key="2">
    <source>
        <dbReference type="PROSITE-ProRule" id="PRU00169"/>
    </source>
</evidence>
<evidence type="ECO:0000259" key="3">
    <source>
        <dbReference type="PROSITE" id="PS50110"/>
    </source>
</evidence>
<dbReference type="Pfam" id="PF00072">
    <property type="entry name" value="Response_reg"/>
    <property type="match status" value="1"/>
</dbReference>
<feature type="domain" description="CMP/dCMP-type deaminase" evidence="4">
    <location>
        <begin position="142"/>
        <end position="266"/>
    </location>
</feature>
<keyword evidence="6" id="KW-1185">Reference proteome</keyword>
<dbReference type="CDD" id="cd00156">
    <property type="entry name" value="REC"/>
    <property type="match status" value="1"/>
</dbReference>
<sequence>MSRVSNNLQVLIAEQNEDDRDHLAGLLYMNGYEVVTAADGGAAARIADTRNIDIAIVDQAMQPKTGFDFARHCQVKGHTFGIIMITDEPSTDLLLEISRYEIKQVLRKPVEPNRLVEVVRRVLRSHGKNPDAIGAHRVERGYSPDQLMARAIALAHQNARSRLGGPFGAVVADADGHIIGEGVNSVTSRCDPTAHAEVLAIRRATEKLGRTELKGCTLYCSSEPTMLGQALVIRAGIEKVCYALTHAEIAAMMGGDDEDRIKGEVAKPIAQRSVAYEQLQHDQAQDMVRMWQGLSGKVAD</sequence>
<organism evidence="5 6">
    <name type="scientific">Micavibrio aeruginosavorus (strain ARL-13)</name>
    <dbReference type="NCBI Taxonomy" id="856793"/>
    <lineage>
        <taxon>Bacteria</taxon>
        <taxon>Pseudomonadati</taxon>
        <taxon>Bdellovibrionota</taxon>
        <taxon>Bdellovibrionia</taxon>
        <taxon>Bdellovibrionales</taxon>
        <taxon>Pseudobdellovibrionaceae</taxon>
        <taxon>Micavibrio</taxon>
    </lineage>
</organism>
<dbReference type="InterPro" id="IPR002125">
    <property type="entry name" value="CMP_dCMP_dom"/>
</dbReference>
<dbReference type="AlphaFoldDB" id="G2KT93"/>
<evidence type="ECO:0000259" key="4">
    <source>
        <dbReference type="PROSITE" id="PS51747"/>
    </source>
</evidence>
<dbReference type="HOGENOM" id="CLU_926919_0_0_5"/>
<dbReference type="STRING" id="856793.MICA_2335"/>
<accession>G2KT93</accession>
<dbReference type="InterPro" id="IPR011006">
    <property type="entry name" value="CheY-like_superfamily"/>
</dbReference>
<dbReference type="OrthoDB" id="9802676at2"/>
<dbReference type="InterPro" id="IPR050595">
    <property type="entry name" value="Bact_response_regulator"/>
</dbReference>
<dbReference type="Gene3D" id="3.40.50.2300">
    <property type="match status" value="1"/>
</dbReference>
<dbReference type="eggNOG" id="COG0745">
    <property type="taxonomic scope" value="Bacteria"/>
</dbReference>
<name>G2KT93_MICAA</name>
<dbReference type="RefSeq" id="WP_014103860.1">
    <property type="nucleotide sequence ID" value="NC_016026.1"/>
</dbReference>
<proteinExistence type="predicted"/>
<evidence type="ECO:0000313" key="5">
    <source>
        <dbReference type="EMBL" id="AEP10637.1"/>
    </source>
</evidence>
<dbReference type="PROSITE" id="PS50110">
    <property type="entry name" value="RESPONSE_REGULATORY"/>
    <property type="match status" value="1"/>
</dbReference>
<dbReference type="SMART" id="SM00448">
    <property type="entry name" value="REC"/>
    <property type="match status" value="1"/>
</dbReference>
<dbReference type="Proteomes" id="UP000009286">
    <property type="component" value="Chromosome"/>
</dbReference>
<dbReference type="GO" id="GO:0003824">
    <property type="term" value="F:catalytic activity"/>
    <property type="evidence" value="ECO:0007669"/>
    <property type="project" value="InterPro"/>
</dbReference>
<feature type="modified residue" description="4-aspartylphosphate" evidence="2">
    <location>
        <position position="58"/>
    </location>
</feature>
<evidence type="ECO:0000256" key="1">
    <source>
        <dbReference type="ARBA" id="ARBA00022553"/>
    </source>
</evidence>
<dbReference type="Gene3D" id="3.40.140.10">
    <property type="entry name" value="Cytidine Deaminase, domain 2"/>
    <property type="match status" value="1"/>
</dbReference>
<dbReference type="SUPFAM" id="SSF52172">
    <property type="entry name" value="CheY-like"/>
    <property type="match status" value="1"/>
</dbReference>
<gene>
    <name evidence="5" type="ordered locus">MICA_2335</name>
</gene>
<dbReference type="GO" id="GO:0000160">
    <property type="term" value="P:phosphorelay signal transduction system"/>
    <property type="evidence" value="ECO:0007669"/>
    <property type="project" value="InterPro"/>
</dbReference>
<dbReference type="InterPro" id="IPR001789">
    <property type="entry name" value="Sig_transdc_resp-reg_receiver"/>
</dbReference>
<keyword evidence="1 2" id="KW-0597">Phosphoprotein</keyword>
<dbReference type="KEGG" id="mai:MICA_2335"/>
<evidence type="ECO:0000313" key="6">
    <source>
        <dbReference type="Proteomes" id="UP000009286"/>
    </source>
</evidence>
<dbReference type="eggNOG" id="COG0590">
    <property type="taxonomic scope" value="Bacteria"/>
</dbReference>